<protein>
    <submittedName>
        <fullName evidence="1">Uncharacterized protein</fullName>
    </submittedName>
</protein>
<dbReference type="EMBL" id="JABSTQ010011009">
    <property type="protein sequence ID" value="KAG0415918.1"/>
    <property type="molecule type" value="Genomic_DNA"/>
</dbReference>
<gene>
    <name evidence="1" type="ORF">HPB47_006906</name>
</gene>
<dbReference type="Proteomes" id="UP000805193">
    <property type="component" value="Unassembled WGS sequence"/>
</dbReference>
<organism evidence="1 2">
    <name type="scientific">Ixodes persulcatus</name>
    <name type="common">Taiga tick</name>
    <dbReference type="NCBI Taxonomy" id="34615"/>
    <lineage>
        <taxon>Eukaryota</taxon>
        <taxon>Metazoa</taxon>
        <taxon>Ecdysozoa</taxon>
        <taxon>Arthropoda</taxon>
        <taxon>Chelicerata</taxon>
        <taxon>Arachnida</taxon>
        <taxon>Acari</taxon>
        <taxon>Parasitiformes</taxon>
        <taxon>Ixodida</taxon>
        <taxon>Ixodoidea</taxon>
        <taxon>Ixodidae</taxon>
        <taxon>Ixodinae</taxon>
        <taxon>Ixodes</taxon>
    </lineage>
</organism>
<evidence type="ECO:0000313" key="2">
    <source>
        <dbReference type="Proteomes" id="UP000805193"/>
    </source>
</evidence>
<proteinExistence type="predicted"/>
<reference evidence="1 2" key="1">
    <citation type="journal article" date="2020" name="Cell">
        <title>Large-Scale Comparative Analyses of Tick Genomes Elucidate Their Genetic Diversity and Vector Capacities.</title>
        <authorList>
            <consortium name="Tick Genome and Microbiome Consortium (TIGMIC)"/>
            <person name="Jia N."/>
            <person name="Wang J."/>
            <person name="Shi W."/>
            <person name="Du L."/>
            <person name="Sun Y."/>
            <person name="Zhan W."/>
            <person name="Jiang J.F."/>
            <person name="Wang Q."/>
            <person name="Zhang B."/>
            <person name="Ji P."/>
            <person name="Bell-Sakyi L."/>
            <person name="Cui X.M."/>
            <person name="Yuan T.T."/>
            <person name="Jiang B.G."/>
            <person name="Yang W.F."/>
            <person name="Lam T.T."/>
            <person name="Chang Q.C."/>
            <person name="Ding S.J."/>
            <person name="Wang X.J."/>
            <person name="Zhu J.G."/>
            <person name="Ruan X.D."/>
            <person name="Zhao L."/>
            <person name="Wei J.T."/>
            <person name="Ye R.Z."/>
            <person name="Que T.C."/>
            <person name="Du C.H."/>
            <person name="Zhou Y.H."/>
            <person name="Cheng J.X."/>
            <person name="Dai P.F."/>
            <person name="Guo W.B."/>
            <person name="Han X.H."/>
            <person name="Huang E.J."/>
            <person name="Li L.F."/>
            <person name="Wei W."/>
            <person name="Gao Y.C."/>
            <person name="Liu J.Z."/>
            <person name="Shao H.Z."/>
            <person name="Wang X."/>
            <person name="Wang C.C."/>
            <person name="Yang T.C."/>
            <person name="Huo Q.B."/>
            <person name="Li W."/>
            <person name="Chen H.Y."/>
            <person name="Chen S.E."/>
            <person name="Zhou L.G."/>
            <person name="Ni X.B."/>
            <person name="Tian J.H."/>
            <person name="Sheng Y."/>
            <person name="Liu T."/>
            <person name="Pan Y.S."/>
            <person name="Xia L.Y."/>
            <person name="Li J."/>
            <person name="Zhao F."/>
            <person name="Cao W.C."/>
        </authorList>
    </citation>
    <scope>NUCLEOTIDE SEQUENCE [LARGE SCALE GENOMIC DNA]</scope>
    <source>
        <strain evidence="1">Iper-2018</strain>
    </source>
</reference>
<evidence type="ECO:0000313" key="1">
    <source>
        <dbReference type="EMBL" id="KAG0415918.1"/>
    </source>
</evidence>
<accession>A0AC60P8V9</accession>
<name>A0AC60P8V9_IXOPE</name>
<keyword evidence="2" id="KW-1185">Reference proteome</keyword>
<comment type="caution">
    <text evidence="1">The sequence shown here is derived from an EMBL/GenBank/DDBJ whole genome shotgun (WGS) entry which is preliminary data.</text>
</comment>
<sequence>MQVLGEVQISVACSQDLLLAPRQSYDFNEYIWRHPREASPGKTARANLLHGCRPTAALEGIEADRLAASAQGDDACPTFSVAAFSDARVLRQTWLLRNGGGELGTRRRQCVCRGYDGTPLESVDRRGARGGGGGSRVTSLLLAHAQTGEARAAAAASPARQLWAV</sequence>